<protein>
    <recommendedName>
        <fullName evidence="5">Reverse transcriptase</fullName>
    </recommendedName>
</protein>
<dbReference type="AlphaFoldDB" id="A0AAD9X0I7"/>
<evidence type="ECO:0000259" key="2">
    <source>
        <dbReference type="Pfam" id="PF13966"/>
    </source>
</evidence>
<organism evidence="3 4">
    <name type="scientific">Dipteronia dyeriana</name>
    <dbReference type="NCBI Taxonomy" id="168575"/>
    <lineage>
        <taxon>Eukaryota</taxon>
        <taxon>Viridiplantae</taxon>
        <taxon>Streptophyta</taxon>
        <taxon>Embryophyta</taxon>
        <taxon>Tracheophyta</taxon>
        <taxon>Spermatophyta</taxon>
        <taxon>Magnoliopsida</taxon>
        <taxon>eudicotyledons</taxon>
        <taxon>Gunneridae</taxon>
        <taxon>Pentapetalae</taxon>
        <taxon>rosids</taxon>
        <taxon>malvids</taxon>
        <taxon>Sapindales</taxon>
        <taxon>Sapindaceae</taxon>
        <taxon>Hippocastanoideae</taxon>
        <taxon>Acereae</taxon>
        <taxon>Dipteronia</taxon>
    </lineage>
</organism>
<dbReference type="EMBL" id="JANJYI010000005">
    <property type="protein sequence ID" value="KAK2649951.1"/>
    <property type="molecule type" value="Genomic_DNA"/>
</dbReference>
<feature type="domain" description="Reverse transcriptase" evidence="1">
    <location>
        <begin position="56"/>
        <end position="158"/>
    </location>
</feature>
<evidence type="ECO:0008006" key="5">
    <source>
        <dbReference type="Google" id="ProtNLM"/>
    </source>
</evidence>
<accession>A0AAD9X0I7</accession>
<evidence type="ECO:0000313" key="3">
    <source>
        <dbReference type="EMBL" id="KAK2649951.1"/>
    </source>
</evidence>
<comment type="caution">
    <text evidence="3">The sequence shown here is derived from an EMBL/GenBank/DDBJ whole genome shotgun (WGS) entry which is preliminary data.</text>
</comment>
<dbReference type="PANTHER" id="PTHR19446">
    <property type="entry name" value="REVERSE TRANSCRIPTASES"/>
    <property type="match status" value="1"/>
</dbReference>
<evidence type="ECO:0000313" key="4">
    <source>
        <dbReference type="Proteomes" id="UP001280121"/>
    </source>
</evidence>
<dbReference type="Proteomes" id="UP001280121">
    <property type="component" value="Unassembled WGS sequence"/>
</dbReference>
<sequence>MGSTKAPGPEGFHAVFFKRFRSIIGEDVILVALKVLNGDQSIKDFNNTNVVLIPNKKNAEVMKDFRPISLCSVVYKIVTKCLANRLKIVIPFVTSPSQSAFVSGRLIFDNVLVSFEMLHSISHRKKGKKGFAAIKLDMSKAYDRVEWSFLGRELFELEDIQSHDKYLGLPTVVGKNRRKTFEEIKEKVWRRIKSWKGSLFSAGGKEILIKAVVQAVPTYLMSIFQLSQTLCQELNSMILQFLWVQMRKRREFIRETYSNPTDSYKWWMALWNLNIPPKVKMFIWRVCNDAFPSLINLGRRKVQVNLCCPLCKEDGESTFHAPFWCKEVVEIWENSDF</sequence>
<dbReference type="InterPro" id="IPR026960">
    <property type="entry name" value="RVT-Znf"/>
</dbReference>
<keyword evidence="4" id="KW-1185">Reference proteome</keyword>
<dbReference type="CDD" id="cd01650">
    <property type="entry name" value="RT_nLTR_like"/>
    <property type="match status" value="1"/>
</dbReference>
<dbReference type="Pfam" id="PF13966">
    <property type="entry name" value="zf-RVT"/>
    <property type="match status" value="1"/>
</dbReference>
<name>A0AAD9X0I7_9ROSI</name>
<gene>
    <name evidence="3" type="ORF">Ddye_017440</name>
</gene>
<dbReference type="InterPro" id="IPR000477">
    <property type="entry name" value="RT_dom"/>
</dbReference>
<evidence type="ECO:0000259" key="1">
    <source>
        <dbReference type="Pfam" id="PF00078"/>
    </source>
</evidence>
<feature type="domain" description="Reverse transcriptase zinc-binding" evidence="2">
    <location>
        <begin position="260"/>
        <end position="332"/>
    </location>
</feature>
<dbReference type="Pfam" id="PF00078">
    <property type="entry name" value="RVT_1"/>
    <property type="match status" value="1"/>
</dbReference>
<proteinExistence type="predicted"/>
<reference evidence="3" key="1">
    <citation type="journal article" date="2023" name="Plant J.">
        <title>Genome sequences and population genomics provide insights into the demographic history, inbreeding, and mutation load of two 'living fossil' tree species of Dipteronia.</title>
        <authorList>
            <person name="Feng Y."/>
            <person name="Comes H.P."/>
            <person name="Chen J."/>
            <person name="Zhu S."/>
            <person name="Lu R."/>
            <person name="Zhang X."/>
            <person name="Li P."/>
            <person name="Qiu J."/>
            <person name="Olsen K.M."/>
            <person name="Qiu Y."/>
        </authorList>
    </citation>
    <scope>NUCLEOTIDE SEQUENCE</scope>
    <source>
        <strain evidence="3">KIB01</strain>
    </source>
</reference>